<dbReference type="SMART" id="SM00448">
    <property type="entry name" value="REC"/>
    <property type="match status" value="1"/>
</dbReference>
<organism evidence="9 10">
    <name type="scientific">Promicromonospora citrea</name>
    <dbReference type="NCBI Taxonomy" id="43677"/>
    <lineage>
        <taxon>Bacteria</taxon>
        <taxon>Bacillati</taxon>
        <taxon>Actinomycetota</taxon>
        <taxon>Actinomycetes</taxon>
        <taxon>Micrococcales</taxon>
        <taxon>Promicromonosporaceae</taxon>
        <taxon>Promicromonospora</taxon>
    </lineage>
</organism>
<feature type="domain" description="Response regulatory" evidence="8">
    <location>
        <begin position="3"/>
        <end position="118"/>
    </location>
</feature>
<dbReference type="InterPro" id="IPR000792">
    <property type="entry name" value="Tscrpt_reg_LuxR_C"/>
</dbReference>
<dbReference type="PANTHER" id="PTHR43214:SF24">
    <property type="entry name" value="TRANSCRIPTIONAL REGULATORY PROTEIN NARL-RELATED"/>
    <property type="match status" value="1"/>
</dbReference>
<dbReference type="InterPro" id="IPR001789">
    <property type="entry name" value="Sig_transdc_resp-reg_receiver"/>
</dbReference>
<dbReference type="GO" id="GO:0000160">
    <property type="term" value="P:phosphorelay signal transduction system"/>
    <property type="evidence" value="ECO:0007669"/>
    <property type="project" value="InterPro"/>
</dbReference>
<dbReference type="Proteomes" id="UP000655589">
    <property type="component" value="Unassembled WGS sequence"/>
</dbReference>
<sequence>MTRVLLVDDQALVRSGFSLILSVEDDIEVVGEAGDGAAAIELTRQLRPDIVLMDVQMPVMDGIEATRRIVAEDLATVLVLTTFDHDEYVFDGLAAGASGFLLKNSDPEHLVEAVRTVAAGHALLAPQITRRVIEQMVAGEQAAGQERDGARGGDGGEAPRTLPGADGHRGGPGAGGAGAAGAGAGGGSSSTGGAAAAPDLPPGLGLLTPREREVLELVGTGLSNAEIASTLYLGEATVKTHVSNVLSKLHLRDRVQAVVLAHRANLV</sequence>
<evidence type="ECO:0000256" key="6">
    <source>
        <dbReference type="SAM" id="MobiDB-lite"/>
    </source>
</evidence>
<protein>
    <submittedName>
        <fullName evidence="9">DNA-binding response regulator</fullName>
    </submittedName>
</protein>
<dbReference type="InterPro" id="IPR016032">
    <property type="entry name" value="Sig_transdc_resp-reg_C-effctor"/>
</dbReference>
<evidence type="ECO:0000313" key="9">
    <source>
        <dbReference type="EMBL" id="GGM10683.1"/>
    </source>
</evidence>
<dbReference type="PROSITE" id="PS00622">
    <property type="entry name" value="HTH_LUXR_1"/>
    <property type="match status" value="1"/>
</dbReference>
<dbReference type="CDD" id="cd17535">
    <property type="entry name" value="REC_NarL-like"/>
    <property type="match status" value="1"/>
</dbReference>
<dbReference type="PANTHER" id="PTHR43214">
    <property type="entry name" value="TWO-COMPONENT RESPONSE REGULATOR"/>
    <property type="match status" value="1"/>
</dbReference>
<keyword evidence="1 5" id="KW-0597">Phosphoprotein</keyword>
<dbReference type="SMART" id="SM00421">
    <property type="entry name" value="HTH_LUXR"/>
    <property type="match status" value="1"/>
</dbReference>
<accession>A0A8H9GE89</accession>
<dbReference type="SUPFAM" id="SSF52172">
    <property type="entry name" value="CheY-like"/>
    <property type="match status" value="1"/>
</dbReference>
<feature type="region of interest" description="Disordered" evidence="6">
    <location>
        <begin position="140"/>
        <end position="205"/>
    </location>
</feature>
<evidence type="ECO:0000256" key="3">
    <source>
        <dbReference type="ARBA" id="ARBA00023125"/>
    </source>
</evidence>
<dbReference type="PROSITE" id="PS50110">
    <property type="entry name" value="RESPONSE_REGULATORY"/>
    <property type="match status" value="1"/>
</dbReference>
<feature type="compositionally biased region" description="Gly residues" evidence="6">
    <location>
        <begin position="170"/>
        <end position="190"/>
    </location>
</feature>
<dbReference type="SUPFAM" id="SSF46894">
    <property type="entry name" value="C-terminal effector domain of the bipartite response regulators"/>
    <property type="match status" value="1"/>
</dbReference>
<dbReference type="InterPro" id="IPR011006">
    <property type="entry name" value="CheY-like_superfamily"/>
</dbReference>
<dbReference type="EMBL" id="BMPT01000001">
    <property type="protein sequence ID" value="GGM10683.1"/>
    <property type="molecule type" value="Genomic_DNA"/>
</dbReference>
<evidence type="ECO:0000256" key="4">
    <source>
        <dbReference type="ARBA" id="ARBA00023163"/>
    </source>
</evidence>
<dbReference type="CDD" id="cd06170">
    <property type="entry name" value="LuxR_C_like"/>
    <property type="match status" value="1"/>
</dbReference>
<dbReference type="Gene3D" id="1.10.10.10">
    <property type="entry name" value="Winged helix-like DNA-binding domain superfamily/Winged helix DNA-binding domain"/>
    <property type="match status" value="1"/>
</dbReference>
<name>A0A8H9GE89_9MICO</name>
<dbReference type="InterPro" id="IPR036388">
    <property type="entry name" value="WH-like_DNA-bd_sf"/>
</dbReference>
<keyword evidence="2" id="KW-0805">Transcription regulation</keyword>
<evidence type="ECO:0000313" key="10">
    <source>
        <dbReference type="Proteomes" id="UP000655589"/>
    </source>
</evidence>
<proteinExistence type="predicted"/>
<dbReference type="InterPro" id="IPR058245">
    <property type="entry name" value="NreC/VraR/RcsB-like_REC"/>
</dbReference>
<feature type="compositionally biased region" description="Low complexity" evidence="6">
    <location>
        <begin position="191"/>
        <end position="205"/>
    </location>
</feature>
<dbReference type="PROSITE" id="PS50043">
    <property type="entry name" value="HTH_LUXR_2"/>
    <property type="match status" value="1"/>
</dbReference>
<keyword evidence="4" id="KW-0804">Transcription</keyword>
<evidence type="ECO:0000256" key="2">
    <source>
        <dbReference type="ARBA" id="ARBA00023015"/>
    </source>
</evidence>
<dbReference type="Pfam" id="PF00196">
    <property type="entry name" value="GerE"/>
    <property type="match status" value="1"/>
</dbReference>
<dbReference type="AlphaFoldDB" id="A0A8H9GE89"/>
<comment type="caution">
    <text evidence="9">The sequence shown here is derived from an EMBL/GenBank/DDBJ whole genome shotgun (WGS) entry which is preliminary data.</text>
</comment>
<gene>
    <name evidence="9" type="ORF">GCM10010102_03230</name>
</gene>
<evidence type="ECO:0000259" key="7">
    <source>
        <dbReference type="PROSITE" id="PS50043"/>
    </source>
</evidence>
<reference evidence="9" key="1">
    <citation type="journal article" date="2014" name="Int. J. Syst. Evol. Microbiol.">
        <title>Complete genome sequence of Corynebacterium casei LMG S-19264T (=DSM 44701T), isolated from a smear-ripened cheese.</title>
        <authorList>
            <consortium name="US DOE Joint Genome Institute (JGI-PGF)"/>
            <person name="Walter F."/>
            <person name="Albersmeier A."/>
            <person name="Kalinowski J."/>
            <person name="Ruckert C."/>
        </authorList>
    </citation>
    <scope>NUCLEOTIDE SEQUENCE</scope>
    <source>
        <strain evidence="9">JCM 3051</strain>
    </source>
</reference>
<feature type="modified residue" description="4-aspartylphosphate" evidence="5">
    <location>
        <position position="54"/>
    </location>
</feature>
<evidence type="ECO:0000256" key="1">
    <source>
        <dbReference type="ARBA" id="ARBA00022553"/>
    </source>
</evidence>
<reference evidence="9" key="2">
    <citation type="submission" date="2020-09" db="EMBL/GenBank/DDBJ databases">
        <authorList>
            <person name="Sun Q."/>
            <person name="Ohkuma M."/>
        </authorList>
    </citation>
    <scope>NUCLEOTIDE SEQUENCE</scope>
    <source>
        <strain evidence="9">JCM 3051</strain>
    </source>
</reference>
<feature type="domain" description="HTH luxR-type" evidence="7">
    <location>
        <begin position="200"/>
        <end position="265"/>
    </location>
</feature>
<dbReference type="Gene3D" id="3.40.50.2300">
    <property type="match status" value="1"/>
</dbReference>
<dbReference type="GO" id="GO:0003677">
    <property type="term" value="F:DNA binding"/>
    <property type="evidence" value="ECO:0007669"/>
    <property type="project" value="UniProtKB-KW"/>
</dbReference>
<keyword evidence="10" id="KW-1185">Reference proteome</keyword>
<evidence type="ECO:0000256" key="5">
    <source>
        <dbReference type="PROSITE-ProRule" id="PRU00169"/>
    </source>
</evidence>
<keyword evidence="3 9" id="KW-0238">DNA-binding</keyword>
<dbReference type="RefSeq" id="WP_171105016.1">
    <property type="nucleotide sequence ID" value="NZ_BMPT01000001.1"/>
</dbReference>
<dbReference type="Pfam" id="PF00072">
    <property type="entry name" value="Response_reg"/>
    <property type="match status" value="1"/>
</dbReference>
<evidence type="ECO:0000259" key="8">
    <source>
        <dbReference type="PROSITE" id="PS50110"/>
    </source>
</evidence>
<dbReference type="GO" id="GO:0006355">
    <property type="term" value="P:regulation of DNA-templated transcription"/>
    <property type="evidence" value="ECO:0007669"/>
    <property type="project" value="InterPro"/>
</dbReference>
<dbReference type="InterPro" id="IPR039420">
    <property type="entry name" value="WalR-like"/>
</dbReference>
<dbReference type="PRINTS" id="PR00038">
    <property type="entry name" value="HTHLUXR"/>
</dbReference>